<dbReference type="Proteomes" id="UP000198517">
    <property type="component" value="Unassembled WGS sequence"/>
</dbReference>
<keyword evidence="5" id="KW-0378">Hydrolase</keyword>
<dbReference type="SUPFAM" id="SSF51261">
    <property type="entry name" value="Duplicated hybrid motif"/>
    <property type="match status" value="1"/>
</dbReference>
<dbReference type="InterPro" id="IPR050570">
    <property type="entry name" value="Cell_wall_metabolism_enzyme"/>
</dbReference>
<proteinExistence type="predicted"/>
<feature type="region of interest" description="Disordered" evidence="3">
    <location>
        <begin position="312"/>
        <end position="331"/>
    </location>
</feature>
<dbReference type="OrthoDB" id="9815884at2"/>
<dbReference type="GO" id="GO:0004222">
    <property type="term" value="F:metalloendopeptidase activity"/>
    <property type="evidence" value="ECO:0007669"/>
    <property type="project" value="TreeGrafter"/>
</dbReference>
<dbReference type="EMBL" id="FNAS01000009">
    <property type="protein sequence ID" value="SDE43197.1"/>
    <property type="molecule type" value="Genomic_DNA"/>
</dbReference>
<protein>
    <submittedName>
        <fullName evidence="5">Septal ring factor EnvC, activator of murein hydrolases AmiA and AmiB</fullName>
    </submittedName>
</protein>
<evidence type="ECO:0000313" key="5">
    <source>
        <dbReference type="EMBL" id="SDE43197.1"/>
    </source>
</evidence>
<keyword evidence="2" id="KW-0175">Coiled coil</keyword>
<dbReference type="Pfam" id="PF01551">
    <property type="entry name" value="Peptidase_M23"/>
    <property type="match status" value="1"/>
</dbReference>
<dbReference type="AlphaFoldDB" id="A0A1G7CV59"/>
<accession>A0A1G7CV59</accession>
<dbReference type="Gene3D" id="6.10.250.3150">
    <property type="match status" value="1"/>
</dbReference>
<feature type="domain" description="M23ase beta-sheet core" evidence="4">
    <location>
        <begin position="414"/>
        <end position="505"/>
    </location>
</feature>
<dbReference type="RefSeq" id="WP_092736606.1">
    <property type="nucleotide sequence ID" value="NZ_FNAS01000009.1"/>
</dbReference>
<evidence type="ECO:0000256" key="3">
    <source>
        <dbReference type="SAM" id="MobiDB-lite"/>
    </source>
</evidence>
<evidence type="ECO:0000256" key="2">
    <source>
        <dbReference type="SAM" id="Coils"/>
    </source>
</evidence>
<dbReference type="STRING" id="1071918.SAMN05421544_10933"/>
<evidence type="ECO:0000259" key="4">
    <source>
        <dbReference type="Pfam" id="PF01551"/>
    </source>
</evidence>
<dbReference type="CDD" id="cd12797">
    <property type="entry name" value="M23_peptidase"/>
    <property type="match status" value="1"/>
</dbReference>
<keyword evidence="1" id="KW-0732">Signal</keyword>
<feature type="coiled-coil region" evidence="2">
    <location>
        <begin position="19"/>
        <end position="50"/>
    </location>
</feature>
<dbReference type="InterPro" id="IPR011055">
    <property type="entry name" value="Dup_hybrid_motif"/>
</dbReference>
<keyword evidence="6" id="KW-1185">Reference proteome</keyword>
<dbReference type="Gene3D" id="2.70.70.10">
    <property type="entry name" value="Glucose Permease (Domain IIA)"/>
    <property type="match status" value="1"/>
</dbReference>
<evidence type="ECO:0000256" key="1">
    <source>
        <dbReference type="ARBA" id="ARBA00022729"/>
    </source>
</evidence>
<dbReference type="PANTHER" id="PTHR21666">
    <property type="entry name" value="PEPTIDASE-RELATED"/>
    <property type="match status" value="1"/>
</dbReference>
<name>A0A1G7CV59_9FLAO</name>
<evidence type="ECO:0000313" key="6">
    <source>
        <dbReference type="Proteomes" id="UP000198517"/>
    </source>
</evidence>
<dbReference type="PANTHER" id="PTHR21666:SF289">
    <property type="entry name" value="L-ALA--D-GLU ENDOPEPTIDASE"/>
    <property type="match status" value="1"/>
</dbReference>
<organism evidence="5 6">
    <name type="scientific">Riemerella columbipharyngis</name>
    <dbReference type="NCBI Taxonomy" id="1071918"/>
    <lineage>
        <taxon>Bacteria</taxon>
        <taxon>Pseudomonadati</taxon>
        <taxon>Bacteroidota</taxon>
        <taxon>Flavobacteriia</taxon>
        <taxon>Flavobacteriales</taxon>
        <taxon>Weeksellaceae</taxon>
        <taxon>Riemerella</taxon>
    </lineage>
</organism>
<reference evidence="5 6" key="1">
    <citation type="submission" date="2016-10" db="EMBL/GenBank/DDBJ databases">
        <authorList>
            <person name="de Groot N.N."/>
        </authorList>
    </citation>
    <scope>NUCLEOTIDE SEQUENCE [LARGE SCALE GENOMIC DNA]</scope>
    <source>
        <strain evidence="5 6">DSM 24015</strain>
    </source>
</reference>
<gene>
    <name evidence="5" type="ORF">SAMN05421544_10933</name>
</gene>
<sequence>MTIKKFFSAFAILFFGLLFSQQKEKLQKQNAELKKQIKEISKNLAKTKKEARLSVAYLTSLNKKISLGESVYQNTQKEKRFIEDDIYLKQLEINKLKRELSVLRQNYERILVNAYKNKGIQNKVTFILSAKNLGQALRRIQYLKQYSDYQDKKASEINDKTKQISQVINLKKKSVQEKEQLLAQQQKNLADIQTDRDDKAALLEEFKKNETQLTAELKQKQAQSTALESQIRKIIREEIAAAKAKAEAEKKARLERERLAREAAAREKARIDAENKAKAEALRKQREAAEAEAARLAKLEREKAAAAEKAKIDAQNEANRQAAEKAANDAANEAKAAAQKLATAKAAENDLEKKKAAEKKEVDLQARKSFNLDTNSSADFAANRGKLLFPAAGGQIVSYFGRHPHPVYKHIMEENNGIKIAVPAGGKARCVFSGIVSKVVLAGGAKTVIIKHGAYFSIYGNLANTSVSENQSVSAGMTVGTVAQDYDGAYILDFQIWNGTTPIDPQGWISR</sequence>
<dbReference type="InterPro" id="IPR016047">
    <property type="entry name" value="M23ase_b-sheet_dom"/>
</dbReference>